<evidence type="ECO:0000313" key="3">
    <source>
        <dbReference type="Proteomes" id="UP001499959"/>
    </source>
</evidence>
<organism evidence="2 3">
    <name type="scientific">Lysobacter hankyongensis</name>
    <dbReference type="NCBI Taxonomy" id="1176535"/>
    <lineage>
        <taxon>Bacteria</taxon>
        <taxon>Pseudomonadati</taxon>
        <taxon>Pseudomonadota</taxon>
        <taxon>Gammaproteobacteria</taxon>
        <taxon>Lysobacterales</taxon>
        <taxon>Lysobacteraceae</taxon>
        <taxon>Lysobacter</taxon>
    </lineage>
</organism>
<dbReference type="InterPro" id="IPR021381">
    <property type="entry name" value="DUF3011"/>
</dbReference>
<name>A0ABP9BE07_9GAMM</name>
<dbReference type="EMBL" id="BAABJE010000010">
    <property type="protein sequence ID" value="GAA4794067.1"/>
    <property type="molecule type" value="Genomic_DNA"/>
</dbReference>
<dbReference type="Pfam" id="PF11218">
    <property type="entry name" value="DUF3011"/>
    <property type="match status" value="1"/>
</dbReference>
<dbReference type="PROSITE" id="PS51257">
    <property type="entry name" value="PROKAR_LIPOPROTEIN"/>
    <property type="match status" value="1"/>
</dbReference>
<protein>
    <submittedName>
        <fullName evidence="2">DUF3011 domain-containing protein</fullName>
    </submittedName>
</protein>
<dbReference type="RefSeq" id="WP_345303136.1">
    <property type="nucleotide sequence ID" value="NZ_BAABJE010000010.1"/>
</dbReference>
<feature type="chain" id="PRO_5046375929" evidence="1">
    <location>
        <begin position="26"/>
        <end position="220"/>
    </location>
</feature>
<proteinExistence type="predicted"/>
<evidence type="ECO:0000256" key="1">
    <source>
        <dbReference type="SAM" id="SignalP"/>
    </source>
</evidence>
<feature type="signal peptide" evidence="1">
    <location>
        <begin position="1"/>
        <end position="25"/>
    </location>
</feature>
<keyword evidence="1" id="KW-0732">Signal</keyword>
<comment type="caution">
    <text evidence="2">The sequence shown here is derived from an EMBL/GenBank/DDBJ whole genome shotgun (WGS) entry which is preliminary data.</text>
</comment>
<gene>
    <name evidence="2" type="ORF">GCM10023307_19510</name>
</gene>
<dbReference type="Proteomes" id="UP001499959">
    <property type="component" value="Unassembled WGS sequence"/>
</dbReference>
<evidence type="ECO:0000313" key="2">
    <source>
        <dbReference type="EMBL" id="GAA4794067.1"/>
    </source>
</evidence>
<sequence>MPSLRLLASLLLAFAACANAPAAQAQLFDKDSVRCESKEGRRETCDVSWPGQSRLVRQMSATDCVKGRNWGATAGKVWVSGGCRGEFGPQYAGEEVRCESSDGRYKACGRNLYGQADLIRQLSDTPCRQGSSWGLRDGAIWVDKGCRGVFRVGDSGGRYSTTCASENGRRQSCAWDKARGTPVLLETLSNSPCVQGRSWGYDKKQGLWVDEGCRARFGLR</sequence>
<accession>A0ABP9BE07</accession>
<reference evidence="3" key="1">
    <citation type="journal article" date="2019" name="Int. J. Syst. Evol. Microbiol.">
        <title>The Global Catalogue of Microorganisms (GCM) 10K type strain sequencing project: providing services to taxonomists for standard genome sequencing and annotation.</title>
        <authorList>
            <consortium name="The Broad Institute Genomics Platform"/>
            <consortium name="The Broad Institute Genome Sequencing Center for Infectious Disease"/>
            <person name="Wu L."/>
            <person name="Ma J."/>
        </authorList>
    </citation>
    <scope>NUCLEOTIDE SEQUENCE [LARGE SCALE GENOMIC DNA]</scope>
    <source>
        <strain evidence="3">JCM 18204</strain>
    </source>
</reference>
<keyword evidence="3" id="KW-1185">Reference proteome</keyword>